<dbReference type="RefSeq" id="WP_115361997.1">
    <property type="nucleotide sequence ID" value="NZ_QDKL01000002.1"/>
</dbReference>
<dbReference type="Pfam" id="PF09982">
    <property type="entry name" value="LpxR"/>
    <property type="match status" value="1"/>
</dbReference>
<dbReference type="InterPro" id="IPR018707">
    <property type="entry name" value="LpxR"/>
</dbReference>
<keyword evidence="1" id="KW-0732">Signal</keyword>
<evidence type="ECO:0000313" key="3">
    <source>
        <dbReference type="Proteomes" id="UP000443582"/>
    </source>
</evidence>
<dbReference type="Proteomes" id="UP000443582">
    <property type="component" value="Unassembled WGS sequence"/>
</dbReference>
<protein>
    <submittedName>
        <fullName evidence="2">DUF2219 family protein</fullName>
    </submittedName>
</protein>
<evidence type="ECO:0000313" key="2">
    <source>
        <dbReference type="EMBL" id="RZF22018.1"/>
    </source>
</evidence>
<dbReference type="Gene3D" id="2.40.128.140">
    <property type="entry name" value="Outer membrane protein"/>
    <property type="match status" value="1"/>
</dbReference>
<feature type="chain" id="PRO_5045816916" evidence="1">
    <location>
        <begin position="19"/>
        <end position="279"/>
    </location>
</feature>
<evidence type="ECO:0000256" key="1">
    <source>
        <dbReference type="SAM" id="SignalP"/>
    </source>
</evidence>
<organism evidence="2 3">
    <name type="scientific">Halobacteriovorax vibrionivorans</name>
    <dbReference type="NCBI Taxonomy" id="2152716"/>
    <lineage>
        <taxon>Bacteria</taxon>
        <taxon>Pseudomonadati</taxon>
        <taxon>Bdellovibrionota</taxon>
        <taxon>Bacteriovoracia</taxon>
        <taxon>Bacteriovoracales</taxon>
        <taxon>Halobacteriovoraceae</taxon>
        <taxon>Halobacteriovorax</taxon>
    </lineage>
</organism>
<dbReference type="EMBL" id="QDKL01000002">
    <property type="protein sequence ID" value="RZF22018.1"/>
    <property type="molecule type" value="Genomic_DNA"/>
</dbReference>
<dbReference type="InterPro" id="IPR037107">
    <property type="entry name" value="Put_OMP_sf"/>
</dbReference>
<reference evidence="3" key="1">
    <citation type="journal article" date="2019" name="Int. J. Syst. Evol. Microbiol.">
        <title>Halobacteriovorax valvorus sp. nov., a novel prokaryotic predator isolated from coastal seawater of China.</title>
        <authorList>
            <person name="Chen M.-X."/>
        </authorList>
    </citation>
    <scope>NUCLEOTIDE SEQUENCE [LARGE SCALE GENOMIC DNA]</scope>
    <source>
        <strain evidence="3">BL9</strain>
    </source>
</reference>
<feature type="signal peptide" evidence="1">
    <location>
        <begin position="1"/>
        <end position="18"/>
    </location>
</feature>
<name>A0ABY0IGE6_9BACT</name>
<gene>
    <name evidence="2" type="ORF">DAY19_10065</name>
</gene>
<sequence length="279" mass="31635">MKVLLISILFLISPLSLAQSKRANELSIKFDNDAAFETDKYYSNGIELMYKRRFGGQSSLTKFRLGVAHKIFTPEATLSTAVVEGDHPYTGLLYGIFGFSHVNNSYYLRADLWYGKQGPDAKAGSLQNLFHRMTPSSEVNGWQNQTSNQTFYNGEFKIIKINRGPVFEFSPWLQGHTGGLLRDVELGLKMAIHLGFLEFFTNGSVVNNYFNAILQGSKKQDSTYVIASEDMKDIYYKADAGFHLLLQSFRLTLKVNYYSAQFEGAKDHTYATLETAFYF</sequence>
<keyword evidence="3" id="KW-1185">Reference proteome</keyword>
<comment type="caution">
    <text evidence="2">The sequence shown here is derived from an EMBL/GenBank/DDBJ whole genome shotgun (WGS) entry which is preliminary data.</text>
</comment>
<accession>A0ABY0IGE6</accession>
<proteinExistence type="predicted"/>